<gene>
    <name evidence="1" type="ORF">MILVUS5_LOCUS15043</name>
</gene>
<protein>
    <submittedName>
        <fullName evidence="1">Uncharacterized protein</fullName>
    </submittedName>
</protein>
<dbReference type="EMBL" id="CASHSV030000109">
    <property type="protein sequence ID" value="CAJ2646315.1"/>
    <property type="molecule type" value="Genomic_DNA"/>
</dbReference>
<sequence>MMRDIGEDSFKRAHVYETLCSDKDEPLYPGCTNFTRLSAVLKLFNLKAKNGWTDKSFTELLELLIQMLPEGNVMPNRYYEAKKVLCPMGLEYEKIHACPNDCILYRKEFVNYNHCPTCKASRYKKKDGDSSDDEVTKTGPPAKVVWYLPIISRFKRLFANANDAKNLRWHAEERKCDGQIRHVADSLQWKKIDFLFPNFGKESRNLRLGLATDGMNPFGNQSTNHSSWPVLLMIYNLSPWLCMKRKYIMLSMMISGPRQPGNDIDVYLSPLIDDLKVLWEEGVDVFDSYSGEQFNIRAMLFCTINDFPAYGNLSGYSVKGHNACPICEKKTCYKQLKNGKKTVYLGHRKFLNRYHPYRRLRKAFDGDQENGVAPTPLTGEEVYERQRDINVVFGKYDMADSTDNSAETSQRNKKSVRGPTMLKAIENVRKTGIKIPLQFDLETGECYGNNASHFKSYVALLTRERCSIAKELWKHIPEGVKNAMWTDIKAIFVIPEFDDAKRNDHFKKIWFHYAAERWKDFKSRLTRTYITDPKPDDVPPYVKYPYIKKDIWEEFVKYRQTSDFKEKSQKGRENHAKNVYPHVLSRGGYKRLEEQMINEKRLSLSKDSSGLTDDDRHPSPPERYETWTRARQKKGGEFTSEPVKKVAEKIEKIVEDSKKGDFVPTGRHDVLAEAIGTPEHGGSVRGVGKKHNITTYWGRSKVSRQSQGIDVKEQLAAFKADLEAKFEEKLAQERKMMQDSLMETLKSMGLSQTSDTNNRVMVPEAQTEQLVVTGSAKGSCSPAPVKMQNELKEVVVTESAKGSRSPAPVAEAQDNMDDVQKLLIMVLKRGDDHLDARKQYNSNDCGYYVMKNMLDIVTAKITDSWMEVFNDPKELTAEEMYELRLRWSTYFLELLEG</sequence>
<organism evidence="1 2">
    <name type="scientific">Trifolium pratense</name>
    <name type="common">Red clover</name>
    <dbReference type="NCBI Taxonomy" id="57577"/>
    <lineage>
        <taxon>Eukaryota</taxon>
        <taxon>Viridiplantae</taxon>
        <taxon>Streptophyta</taxon>
        <taxon>Embryophyta</taxon>
        <taxon>Tracheophyta</taxon>
        <taxon>Spermatophyta</taxon>
        <taxon>Magnoliopsida</taxon>
        <taxon>eudicotyledons</taxon>
        <taxon>Gunneridae</taxon>
        <taxon>Pentapetalae</taxon>
        <taxon>rosids</taxon>
        <taxon>fabids</taxon>
        <taxon>Fabales</taxon>
        <taxon>Fabaceae</taxon>
        <taxon>Papilionoideae</taxon>
        <taxon>50 kb inversion clade</taxon>
        <taxon>NPAAA clade</taxon>
        <taxon>Hologalegina</taxon>
        <taxon>IRL clade</taxon>
        <taxon>Trifolieae</taxon>
        <taxon>Trifolium</taxon>
    </lineage>
</organism>
<comment type="caution">
    <text evidence="1">The sequence shown here is derived from an EMBL/GenBank/DDBJ whole genome shotgun (WGS) entry which is preliminary data.</text>
</comment>
<dbReference type="Proteomes" id="UP001177021">
    <property type="component" value="Unassembled WGS sequence"/>
</dbReference>
<keyword evidence="2" id="KW-1185">Reference proteome</keyword>
<accession>A0ACB0JRS4</accession>
<name>A0ACB0JRS4_TRIPR</name>
<evidence type="ECO:0000313" key="2">
    <source>
        <dbReference type="Proteomes" id="UP001177021"/>
    </source>
</evidence>
<reference evidence="1" key="1">
    <citation type="submission" date="2023-10" db="EMBL/GenBank/DDBJ databases">
        <authorList>
            <person name="Rodriguez Cubillos JULIANA M."/>
            <person name="De Vega J."/>
        </authorList>
    </citation>
    <scope>NUCLEOTIDE SEQUENCE</scope>
</reference>
<proteinExistence type="predicted"/>
<evidence type="ECO:0000313" key="1">
    <source>
        <dbReference type="EMBL" id="CAJ2646315.1"/>
    </source>
</evidence>